<protein>
    <recommendedName>
        <fullName evidence="8 10">Aminodeoxychorismate lyase</fullName>
        <ecNumber evidence="8 10">4.1.3.38</ecNumber>
    </recommendedName>
</protein>
<evidence type="ECO:0000256" key="2">
    <source>
        <dbReference type="ARBA" id="ARBA00009320"/>
    </source>
</evidence>
<dbReference type="AlphaFoldDB" id="A0A432LVV6"/>
<sequence length="271" mass="29151">MMLVNGQPLDSVSALDRGLAYGDGLFETIRFLGNDAPLWGRHMHRLLTSCERLHMPAPDPHLLRQEAQQAVGNQREAVVRITVTRGVGERGYALPSATVTTRIVAAFPMPSVASSIYRDGIRLHPCQTTLADQPLLAGMKHLNRLEQVLARAEWNDPAIGEGLLSDQHGHAICATAANLFAVVDGVPVTPSLERCGVAGVARAEVLEALPACQIRDLSVAECLGASELFLSSSIRGILPVQAVGDTVYAPGPVTRAMQQHWRDLGFAMEQA</sequence>
<evidence type="ECO:0000256" key="3">
    <source>
        <dbReference type="ARBA" id="ARBA00011738"/>
    </source>
</evidence>
<comment type="catalytic activity">
    <reaction evidence="9">
        <text>4-amino-4-deoxychorismate = 4-aminobenzoate + pyruvate + H(+)</text>
        <dbReference type="Rhea" id="RHEA:16201"/>
        <dbReference type="ChEBI" id="CHEBI:15361"/>
        <dbReference type="ChEBI" id="CHEBI:15378"/>
        <dbReference type="ChEBI" id="CHEBI:17836"/>
        <dbReference type="ChEBI" id="CHEBI:58406"/>
        <dbReference type="EC" id="4.1.3.38"/>
    </reaction>
</comment>
<dbReference type="SUPFAM" id="SSF56752">
    <property type="entry name" value="D-aminoacid aminotransferase-like PLP-dependent enzymes"/>
    <property type="match status" value="1"/>
</dbReference>
<evidence type="ECO:0000256" key="1">
    <source>
        <dbReference type="ARBA" id="ARBA00001933"/>
    </source>
</evidence>
<dbReference type="PANTHER" id="PTHR42743">
    <property type="entry name" value="AMINO-ACID AMINOTRANSFERASE"/>
    <property type="match status" value="1"/>
</dbReference>
<dbReference type="InterPro" id="IPR017824">
    <property type="entry name" value="Aminodeoxychorismate_lyase_IV"/>
</dbReference>
<evidence type="ECO:0000256" key="8">
    <source>
        <dbReference type="ARBA" id="ARBA00035676"/>
    </source>
</evidence>
<evidence type="ECO:0000256" key="6">
    <source>
        <dbReference type="ARBA" id="ARBA00023239"/>
    </source>
</evidence>
<reference evidence="11 12" key="1">
    <citation type="submission" date="2018-12" db="EMBL/GenBank/DDBJ databases">
        <title>Dyella dinghuensis sp. nov. DHOA06 and Dyella choica sp. nov. 4M-K27, isolated from forest soil.</title>
        <authorList>
            <person name="Qiu L.-H."/>
            <person name="Gao Z.-H."/>
        </authorList>
    </citation>
    <scope>NUCLEOTIDE SEQUENCE [LARGE SCALE GENOMIC DNA]</scope>
    <source>
        <strain evidence="11 12">DHOA06</strain>
    </source>
</reference>
<comment type="caution">
    <text evidence="11">The sequence shown here is derived from an EMBL/GenBank/DDBJ whole genome shotgun (WGS) entry which is preliminary data.</text>
</comment>
<evidence type="ECO:0000256" key="5">
    <source>
        <dbReference type="ARBA" id="ARBA00022909"/>
    </source>
</evidence>
<dbReference type="RefSeq" id="WP_126672821.1">
    <property type="nucleotide sequence ID" value="NZ_RYZR01000003.1"/>
</dbReference>
<dbReference type="InterPro" id="IPR036038">
    <property type="entry name" value="Aminotransferase-like"/>
</dbReference>
<evidence type="ECO:0000313" key="11">
    <source>
        <dbReference type="EMBL" id="RUL66194.1"/>
    </source>
</evidence>
<comment type="pathway">
    <text evidence="7">Cofactor biosynthesis; tetrahydrofolate biosynthesis; 4-aminobenzoate from chorismate: step 2/2.</text>
</comment>
<keyword evidence="6 11" id="KW-0456">Lyase</keyword>
<evidence type="ECO:0000256" key="4">
    <source>
        <dbReference type="ARBA" id="ARBA00022898"/>
    </source>
</evidence>
<organism evidence="11 12">
    <name type="scientific">Dyella dinghuensis</name>
    <dbReference type="NCBI Taxonomy" id="1920169"/>
    <lineage>
        <taxon>Bacteria</taxon>
        <taxon>Pseudomonadati</taxon>
        <taxon>Pseudomonadota</taxon>
        <taxon>Gammaproteobacteria</taxon>
        <taxon>Lysobacterales</taxon>
        <taxon>Rhodanobacteraceae</taxon>
        <taxon>Dyella</taxon>
    </lineage>
</organism>
<dbReference type="EMBL" id="RYZR01000003">
    <property type="protein sequence ID" value="RUL66194.1"/>
    <property type="molecule type" value="Genomic_DNA"/>
</dbReference>
<dbReference type="PANTHER" id="PTHR42743:SF2">
    <property type="entry name" value="AMINODEOXYCHORISMATE LYASE"/>
    <property type="match status" value="1"/>
</dbReference>
<dbReference type="CDD" id="cd01559">
    <property type="entry name" value="ADCL_like"/>
    <property type="match status" value="1"/>
</dbReference>
<dbReference type="InterPro" id="IPR043131">
    <property type="entry name" value="BCAT-like_N"/>
</dbReference>
<proteinExistence type="inferred from homology"/>
<accession>A0A432LVV6</accession>
<dbReference type="GO" id="GO:0008153">
    <property type="term" value="P:4-aminobenzoate biosynthetic process"/>
    <property type="evidence" value="ECO:0007669"/>
    <property type="project" value="UniProtKB-UniRule"/>
</dbReference>
<dbReference type="GO" id="GO:0008696">
    <property type="term" value="F:4-amino-4-deoxychorismate lyase activity"/>
    <property type="evidence" value="ECO:0007669"/>
    <property type="project" value="UniProtKB-UniRule"/>
</dbReference>
<keyword evidence="5" id="KW-0289">Folate biosynthesis</keyword>
<dbReference type="InterPro" id="IPR001544">
    <property type="entry name" value="Aminotrans_IV"/>
</dbReference>
<comment type="similarity">
    <text evidence="2">Belongs to the class-IV pyridoxal-phosphate-dependent aminotransferase family.</text>
</comment>
<dbReference type="Gene3D" id="3.20.10.10">
    <property type="entry name" value="D-amino Acid Aminotransferase, subunit A, domain 2"/>
    <property type="match status" value="1"/>
</dbReference>
<name>A0A432LVV6_9GAMM</name>
<keyword evidence="12" id="KW-1185">Reference proteome</keyword>
<dbReference type="Pfam" id="PF01063">
    <property type="entry name" value="Aminotran_4"/>
    <property type="match status" value="1"/>
</dbReference>
<evidence type="ECO:0000256" key="7">
    <source>
        <dbReference type="ARBA" id="ARBA00035633"/>
    </source>
</evidence>
<comment type="subunit">
    <text evidence="3">Homodimer.</text>
</comment>
<dbReference type="EC" id="4.1.3.38" evidence="8 10"/>
<dbReference type="OrthoDB" id="9805628at2"/>
<gene>
    <name evidence="11" type="ORF">EKH79_05795</name>
</gene>
<dbReference type="GO" id="GO:0005829">
    <property type="term" value="C:cytosol"/>
    <property type="evidence" value="ECO:0007669"/>
    <property type="project" value="TreeGrafter"/>
</dbReference>
<comment type="cofactor">
    <cofactor evidence="1">
        <name>pyridoxal 5'-phosphate</name>
        <dbReference type="ChEBI" id="CHEBI:597326"/>
    </cofactor>
</comment>
<dbReference type="NCBIfam" id="TIGR03461">
    <property type="entry name" value="pabC_Proteo"/>
    <property type="match status" value="1"/>
</dbReference>
<evidence type="ECO:0000313" key="12">
    <source>
        <dbReference type="Proteomes" id="UP000267077"/>
    </source>
</evidence>
<evidence type="ECO:0000256" key="10">
    <source>
        <dbReference type="NCBIfam" id="TIGR03461"/>
    </source>
</evidence>
<evidence type="ECO:0000256" key="9">
    <source>
        <dbReference type="ARBA" id="ARBA00049529"/>
    </source>
</evidence>
<dbReference type="Gene3D" id="3.30.470.10">
    <property type="match status" value="1"/>
</dbReference>
<dbReference type="GO" id="GO:0046656">
    <property type="term" value="P:folic acid biosynthetic process"/>
    <property type="evidence" value="ECO:0007669"/>
    <property type="project" value="UniProtKB-KW"/>
</dbReference>
<dbReference type="Proteomes" id="UP000267077">
    <property type="component" value="Unassembled WGS sequence"/>
</dbReference>
<dbReference type="InterPro" id="IPR050571">
    <property type="entry name" value="Class-IV_PLP-Dep_Aminotrnsfr"/>
</dbReference>
<dbReference type="InterPro" id="IPR043132">
    <property type="entry name" value="BCAT-like_C"/>
</dbReference>
<keyword evidence="4" id="KW-0663">Pyridoxal phosphate</keyword>
<dbReference type="NCBIfam" id="NF004761">
    <property type="entry name" value="PRK06092.1"/>
    <property type="match status" value="1"/>
</dbReference>
<dbReference type="GO" id="GO:0030170">
    <property type="term" value="F:pyridoxal phosphate binding"/>
    <property type="evidence" value="ECO:0007669"/>
    <property type="project" value="InterPro"/>
</dbReference>